<dbReference type="GeneID" id="85456624"/>
<sequence length="174" mass="19626">MGVSGHLSLGVFLPKAESKRVYGVQTGDLFAVHLKPLDPLIWAYKQLARKEFLHNLQNIQRKDTAPQFFPLLVPSKHQRGYPWRRSNGTLTRTYQDRIPATAHHSLHIEHRCGGCACEAVMLFNPGRFLMHSSPQSDTATEPTKAWDIPAPSHQQEAGALANVATSRLERVRWI</sequence>
<proteinExistence type="predicted"/>
<evidence type="ECO:0000313" key="2">
    <source>
        <dbReference type="Proteomes" id="UP001224890"/>
    </source>
</evidence>
<evidence type="ECO:0000313" key="1">
    <source>
        <dbReference type="EMBL" id="KAK1688394.1"/>
    </source>
</evidence>
<dbReference type="AlphaFoldDB" id="A0AAJ0AQ99"/>
<dbReference type="RefSeq" id="XP_060432089.1">
    <property type="nucleotide sequence ID" value="XM_060572098.1"/>
</dbReference>
<protein>
    <submittedName>
        <fullName evidence="1">Uncharacterized protein</fullName>
    </submittedName>
</protein>
<reference evidence="1" key="1">
    <citation type="submission" date="2021-06" db="EMBL/GenBank/DDBJ databases">
        <title>Comparative genomics, transcriptomics and evolutionary studies reveal genomic signatures of adaptation to plant cell wall in hemibiotrophic fungi.</title>
        <authorList>
            <consortium name="DOE Joint Genome Institute"/>
            <person name="Baroncelli R."/>
            <person name="Diaz J.F."/>
            <person name="Benocci T."/>
            <person name="Peng M."/>
            <person name="Battaglia E."/>
            <person name="Haridas S."/>
            <person name="Andreopoulos W."/>
            <person name="Labutti K."/>
            <person name="Pangilinan J."/>
            <person name="Floch G.L."/>
            <person name="Makela M.R."/>
            <person name="Henrissat B."/>
            <person name="Grigoriev I.V."/>
            <person name="Crouch J.A."/>
            <person name="De Vries R.P."/>
            <person name="Sukno S.A."/>
            <person name="Thon M.R."/>
        </authorList>
    </citation>
    <scope>NUCLEOTIDE SEQUENCE</scope>
    <source>
        <strain evidence="1">CBS 193.32</strain>
    </source>
</reference>
<dbReference type="Proteomes" id="UP001224890">
    <property type="component" value="Unassembled WGS sequence"/>
</dbReference>
<name>A0AAJ0AQ99_9PEZI</name>
<accession>A0AAJ0AQ99</accession>
<organism evidence="1 2">
    <name type="scientific">Colletotrichum godetiae</name>
    <dbReference type="NCBI Taxonomy" id="1209918"/>
    <lineage>
        <taxon>Eukaryota</taxon>
        <taxon>Fungi</taxon>
        <taxon>Dikarya</taxon>
        <taxon>Ascomycota</taxon>
        <taxon>Pezizomycotina</taxon>
        <taxon>Sordariomycetes</taxon>
        <taxon>Hypocreomycetidae</taxon>
        <taxon>Glomerellales</taxon>
        <taxon>Glomerellaceae</taxon>
        <taxon>Colletotrichum</taxon>
        <taxon>Colletotrichum acutatum species complex</taxon>
    </lineage>
</organism>
<gene>
    <name evidence="1" type="ORF">BDP55DRAFT_629983</name>
</gene>
<comment type="caution">
    <text evidence="1">The sequence shown here is derived from an EMBL/GenBank/DDBJ whole genome shotgun (WGS) entry which is preliminary data.</text>
</comment>
<keyword evidence="2" id="KW-1185">Reference proteome</keyword>
<dbReference type="EMBL" id="JAHMHR010000012">
    <property type="protein sequence ID" value="KAK1688394.1"/>
    <property type="molecule type" value="Genomic_DNA"/>
</dbReference>